<evidence type="ECO:0000313" key="3">
    <source>
        <dbReference type="Proteomes" id="UP000782241"/>
    </source>
</evidence>
<name>A0A9P7KM91_9HYPO</name>
<gene>
    <name evidence="2" type="ORF">KAF25_000702</name>
</gene>
<accession>A0A9P7KM91</accession>
<keyword evidence="3" id="KW-1185">Reference proteome</keyword>
<sequence length="557" mass="62611">MHSSTRPARRLQTVDIDELSDYKLGVASMAGNIAPKRRGRPPKPRPYKKSSTSKLCGSLPGTRLRGRPRKPAKHSIKQKNVSKNVQHVMSDQQIAKKLGWVMRRPTMGKRFGDASRAVFWLSGQWPWDLTAGFLPKKWGIQIMENLRRLFRTVHRHVATVDYGHNFQVVKDYLQDCATKRDGCHPHLRNSDVTDACDYFSAHDYRSEVVQTTTVRTQIRCITTLSGPGEDSGDDEGDDDDCEDHSDGDIDSDTASSEDEWEDWVDYQYTDDEETAMECTVAIRKRSRSSSVLSRAPKRVCTSDTDAAGDDMDDVMSFDASPSVIREVNPRFSHPRSTMIEHTQSHSHSDLAHTPNLADLIPALESLQLEKEKQLDAATRSLHEITASIQTSELSTLQSSASSRIIDNLCSDMKRYETEREKILKGRKFVEEHHDDMGMGVEDIAKTMQKYDARLGECDQLIAQANADVLEELELIAQQGFDLKAEERRLCVHHQRAIEEVMHCQTIGTLTRLGSSGMTTLLLELEEKNIDLVGLAEAIMAEGAVAAKEQHSSVDDFP</sequence>
<evidence type="ECO:0000256" key="1">
    <source>
        <dbReference type="SAM" id="MobiDB-lite"/>
    </source>
</evidence>
<dbReference type="EMBL" id="JAGPUO010000029">
    <property type="protein sequence ID" value="KAG5655453.1"/>
    <property type="molecule type" value="Genomic_DNA"/>
</dbReference>
<feature type="compositionally biased region" description="Basic residues" evidence="1">
    <location>
        <begin position="64"/>
        <end position="77"/>
    </location>
</feature>
<proteinExistence type="predicted"/>
<feature type="region of interest" description="Disordered" evidence="1">
    <location>
        <begin position="28"/>
        <end position="77"/>
    </location>
</feature>
<evidence type="ECO:0000313" key="2">
    <source>
        <dbReference type="EMBL" id="KAG5655453.1"/>
    </source>
</evidence>
<feature type="compositionally biased region" description="Basic residues" evidence="1">
    <location>
        <begin position="35"/>
        <end position="48"/>
    </location>
</feature>
<protein>
    <submittedName>
        <fullName evidence="2">Uncharacterized protein</fullName>
    </submittedName>
</protein>
<organism evidence="2 3">
    <name type="scientific">Fusarium avenaceum</name>
    <dbReference type="NCBI Taxonomy" id="40199"/>
    <lineage>
        <taxon>Eukaryota</taxon>
        <taxon>Fungi</taxon>
        <taxon>Dikarya</taxon>
        <taxon>Ascomycota</taxon>
        <taxon>Pezizomycotina</taxon>
        <taxon>Sordariomycetes</taxon>
        <taxon>Hypocreomycetidae</taxon>
        <taxon>Hypocreales</taxon>
        <taxon>Nectriaceae</taxon>
        <taxon>Fusarium</taxon>
        <taxon>Fusarium tricinctum species complex</taxon>
    </lineage>
</organism>
<comment type="caution">
    <text evidence="2">The sequence shown here is derived from an EMBL/GenBank/DDBJ whole genome shotgun (WGS) entry which is preliminary data.</text>
</comment>
<feature type="region of interest" description="Disordered" evidence="1">
    <location>
        <begin position="223"/>
        <end position="262"/>
    </location>
</feature>
<feature type="compositionally biased region" description="Acidic residues" evidence="1">
    <location>
        <begin position="230"/>
        <end position="262"/>
    </location>
</feature>
<reference evidence="2" key="1">
    <citation type="submission" date="2021-04" db="EMBL/GenBank/DDBJ databases">
        <title>Draft genome of Fusarium avenaceum strain F156N33, isolated from an atmospheric sample in Virginia.</title>
        <authorList>
            <person name="Yang S."/>
            <person name="Vinatzer B.A."/>
            <person name="Coleman J."/>
        </authorList>
    </citation>
    <scope>NUCLEOTIDE SEQUENCE</scope>
    <source>
        <strain evidence="2">F156N33</strain>
    </source>
</reference>
<dbReference type="AlphaFoldDB" id="A0A9P7KM91"/>
<dbReference type="Proteomes" id="UP000782241">
    <property type="component" value="Unassembled WGS sequence"/>
</dbReference>